<evidence type="ECO:0000256" key="3">
    <source>
        <dbReference type="SAM" id="MobiDB-lite"/>
    </source>
</evidence>
<dbReference type="SMART" id="SM00343">
    <property type="entry name" value="ZnF_C2HC"/>
    <property type="match status" value="1"/>
</dbReference>
<evidence type="ECO:0000313" key="5">
    <source>
        <dbReference type="EMBL" id="KAK7014810.1"/>
    </source>
</evidence>
<gene>
    <name evidence="5" type="ORF">VNI00_019243</name>
</gene>
<feature type="compositionally biased region" description="Gly residues" evidence="3">
    <location>
        <begin position="18"/>
        <end position="29"/>
    </location>
</feature>
<dbReference type="InterPro" id="IPR036875">
    <property type="entry name" value="Znf_CCHC_sf"/>
</dbReference>
<accession>A0AAW0ANQ9</accession>
<comment type="caution">
    <text evidence="5">The sequence shown here is derived from an EMBL/GenBank/DDBJ whole genome shotgun (WGS) entry which is preliminary data.</text>
</comment>
<keyword evidence="1" id="KW-0507">mRNA processing</keyword>
<dbReference type="Pfam" id="PF00098">
    <property type="entry name" value="zf-CCHC"/>
    <property type="match status" value="1"/>
</dbReference>
<reference evidence="5 6" key="1">
    <citation type="submission" date="2024-01" db="EMBL/GenBank/DDBJ databases">
        <title>A draft genome for a cacao thread blight-causing isolate of Paramarasmius palmivorus.</title>
        <authorList>
            <person name="Baruah I.K."/>
            <person name="Bukari Y."/>
            <person name="Amoako-Attah I."/>
            <person name="Meinhardt L.W."/>
            <person name="Bailey B.A."/>
            <person name="Cohen S.P."/>
        </authorList>
    </citation>
    <scope>NUCLEOTIDE SEQUENCE [LARGE SCALE GENOMIC DNA]</scope>
    <source>
        <strain evidence="5 6">GH-12</strain>
    </source>
</reference>
<keyword evidence="2" id="KW-0479">Metal-binding</keyword>
<evidence type="ECO:0000256" key="1">
    <source>
        <dbReference type="ARBA" id="ARBA00022664"/>
    </source>
</evidence>
<dbReference type="Gene3D" id="4.10.60.10">
    <property type="entry name" value="Zinc finger, CCHC-type"/>
    <property type="match status" value="1"/>
</dbReference>
<evidence type="ECO:0000313" key="6">
    <source>
        <dbReference type="Proteomes" id="UP001383192"/>
    </source>
</evidence>
<keyword evidence="6" id="KW-1185">Reference proteome</keyword>
<dbReference type="GO" id="GO:0003676">
    <property type="term" value="F:nucleic acid binding"/>
    <property type="evidence" value="ECO:0007669"/>
    <property type="project" value="InterPro"/>
</dbReference>
<keyword evidence="2" id="KW-0862">Zinc</keyword>
<protein>
    <recommendedName>
        <fullName evidence="4">CCHC-type domain-containing protein</fullName>
    </recommendedName>
</protein>
<dbReference type="SUPFAM" id="SSF57756">
    <property type="entry name" value="Retrovirus zinc finger-like domains"/>
    <property type="match status" value="1"/>
</dbReference>
<feature type="region of interest" description="Disordered" evidence="3">
    <location>
        <begin position="1"/>
        <end position="29"/>
    </location>
</feature>
<keyword evidence="2" id="KW-0863">Zinc-finger</keyword>
<name>A0AAW0ANQ9_9AGAR</name>
<dbReference type="GO" id="GO:0008270">
    <property type="term" value="F:zinc ion binding"/>
    <property type="evidence" value="ECO:0007669"/>
    <property type="project" value="UniProtKB-KW"/>
</dbReference>
<evidence type="ECO:0000256" key="2">
    <source>
        <dbReference type="PROSITE-ProRule" id="PRU00047"/>
    </source>
</evidence>
<evidence type="ECO:0000259" key="4">
    <source>
        <dbReference type="PROSITE" id="PS50158"/>
    </source>
</evidence>
<dbReference type="AlphaFoldDB" id="A0AAW0ANQ9"/>
<feature type="compositionally biased region" description="Basic residues" evidence="3">
    <location>
        <begin position="1"/>
        <end position="10"/>
    </location>
</feature>
<feature type="domain" description="CCHC-type" evidence="4">
    <location>
        <begin position="39"/>
        <end position="54"/>
    </location>
</feature>
<dbReference type="PROSITE" id="PS50158">
    <property type="entry name" value="ZF_CCHC"/>
    <property type="match status" value="1"/>
</dbReference>
<organism evidence="5 6">
    <name type="scientific">Paramarasmius palmivorus</name>
    <dbReference type="NCBI Taxonomy" id="297713"/>
    <lineage>
        <taxon>Eukaryota</taxon>
        <taxon>Fungi</taxon>
        <taxon>Dikarya</taxon>
        <taxon>Basidiomycota</taxon>
        <taxon>Agaricomycotina</taxon>
        <taxon>Agaricomycetes</taxon>
        <taxon>Agaricomycetidae</taxon>
        <taxon>Agaricales</taxon>
        <taxon>Marasmiineae</taxon>
        <taxon>Marasmiaceae</taxon>
        <taxon>Paramarasmius</taxon>
    </lineage>
</organism>
<dbReference type="Proteomes" id="UP001383192">
    <property type="component" value="Unassembled WGS sequence"/>
</dbReference>
<dbReference type="GO" id="GO:0006397">
    <property type="term" value="P:mRNA processing"/>
    <property type="evidence" value="ECO:0007669"/>
    <property type="project" value="UniProtKB-KW"/>
</dbReference>
<sequence>MVLQNRRNRAHQAFEQGGVRGRGGGGRGGYRNSDGSITCYKCQQIGHIARNCTNEPVARNATNPTSQGLKPEVAAVARFERLDWQSDAGTWAATISPTNPFPHINTDETRWAGLDDSTNQLQEETANKRTQSPIPSQPTYSFANLPEEDLWKLSSNNNSHPSHMNPECNCGTCHTPKGGDRRPVGIVRVLFDDSMDDNGDDNFMEFHCCKTCYRSANKTLMGGQVITRTPYKKGQTTEEARETTAVPYRAQMEEHSDAYIKQLVADWYEDEKHQSLIREIDNPPLAHLPPSEWDNMPDNPWNNSEAWPSYVATPWDNSATFGPAVQWEESTISTEKVVEAGYEGGNENSSDIDDAGTKGTFLYTTNIKHVDSAAPKSASNSIISAYASSDHIGETTLFDSGASKHMTPNPNFLSNILPTEDKCITAANGGILKSLQEGTM</sequence>
<dbReference type="InterPro" id="IPR001878">
    <property type="entry name" value="Znf_CCHC"/>
</dbReference>
<proteinExistence type="predicted"/>
<dbReference type="EMBL" id="JAYKXP010000339">
    <property type="protein sequence ID" value="KAK7014810.1"/>
    <property type="molecule type" value="Genomic_DNA"/>
</dbReference>